<dbReference type="Pfam" id="PF02772">
    <property type="entry name" value="S-AdoMet_synt_M"/>
    <property type="match status" value="1"/>
</dbReference>
<keyword evidence="8 10" id="KW-0460">Magnesium</keyword>
<feature type="binding site" description="in other chain" evidence="10">
    <location>
        <begin position="264"/>
        <end position="265"/>
    </location>
    <ligand>
        <name>ATP</name>
        <dbReference type="ChEBI" id="CHEBI:30616"/>
        <note>ligand shared between two neighboring subunits</note>
    </ligand>
</feature>
<dbReference type="InterPro" id="IPR022636">
    <property type="entry name" value="S-AdoMet_synthetase_sfam"/>
</dbReference>
<dbReference type="PROSITE" id="PS00377">
    <property type="entry name" value="ADOMET_SYNTHASE_2"/>
    <property type="match status" value="1"/>
</dbReference>
<evidence type="ECO:0000256" key="8">
    <source>
        <dbReference type="ARBA" id="ARBA00022842"/>
    </source>
</evidence>
<feature type="domain" description="S-adenosylmethionine synthetase central" evidence="13">
    <location>
        <begin position="114"/>
        <end position="265"/>
    </location>
</feature>
<dbReference type="GO" id="GO:0000287">
    <property type="term" value="F:magnesium ion binding"/>
    <property type="evidence" value="ECO:0007669"/>
    <property type="project" value="UniProtKB-UniRule"/>
</dbReference>
<dbReference type="EMBL" id="JADIMO010000087">
    <property type="protein sequence ID" value="MBO8445407.1"/>
    <property type="molecule type" value="Genomic_DNA"/>
</dbReference>
<dbReference type="PROSITE" id="PS00376">
    <property type="entry name" value="ADOMET_SYNTHASE_1"/>
    <property type="match status" value="1"/>
</dbReference>
<feature type="binding site" evidence="10">
    <location>
        <position position="296"/>
    </location>
    <ligand>
        <name>ATP</name>
        <dbReference type="ChEBI" id="CHEBI:30616"/>
        <note>ligand shared between two neighboring subunits</note>
    </ligand>
</feature>
<dbReference type="Gene3D" id="3.30.300.10">
    <property type="match status" value="3"/>
</dbReference>
<dbReference type="PANTHER" id="PTHR11964">
    <property type="entry name" value="S-ADENOSYLMETHIONINE SYNTHETASE"/>
    <property type="match status" value="1"/>
</dbReference>
<dbReference type="InterPro" id="IPR022628">
    <property type="entry name" value="S-AdoMet_synt_N"/>
</dbReference>
<evidence type="ECO:0000313" key="16">
    <source>
        <dbReference type="Proteomes" id="UP000823619"/>
    </source>
</evidence>
<comment type="catalytic activity">
    <reaction evidence="10">
        <text>L-methionine + ATP + H2O = S-adenosyl-L-methionine + phosphate + diphosphate</text>
        <dbReference type="Rhea" id="RHEA:21080"/>
        <dbReference type="ChEBI" id="CHEBI:15377"/>
        <dbReference type="ChEBI" id="CHEBI:30616"/>
        <dbReference type="ChEBI" id="CHEBI:33019"/>
        <dbReference type="ChEBI" id="CHEBI:43474"/>
        <dbReference type="ChEBI" id="CHEBI:57844"/>
        <dbReference type="ChEBI" id="CHEBI:59789"/>
        <dbReference type="EC" id="2.5.1.6"/>
    </reaction>
</comment>
<feature type="binding site" description="in other chain" evidence="10">
    <location>
        <begin position="279"/>
        <end position="280"/>
    </location>
    <ligand>
        <name>ATP</name>
        <dbReference type="ChEBI" id="CHEBI:30616"/>
        <note>ligand shared between two neighboring subunits</note>
    </ligand>
</feature>
<dbReference type="AlphaFoldDB" id="A0A9D9ECH1"/>
<evidence type="ECO:0000259" key="12">
    <source>
        <dbReference type="Pfam" id="PF00438"/>
    </source>
</evidence>
<reference evidence="15" key="1">
    <citation type="submission" date="2020-10" db="EMBL/GenBank/DDBJ databases">
        <authorList>
            <person name="Gilroy R."/>
        </authorList>
    </citation>
    <scope>NUCLEOTIDE SEQUENCE</scope>
    <source>
        <strain evidence="15">D5-748</strain>
    </source>
</reference>
<keyword evidence="7 10" id="KW-0067">ATP-binding</keyword>
<evidence type="ECO:0000256" key="6">
    <source>
        <dbReference type="ARBA" id="ARBA00022741"/>
    </source>
</evidence>
<accession>A0A9D9ECH1</accession>
<comment type="similarity">
    <text evidence="2 10">Belongs to the AdoMet synthase family.</text>
</comment>
<keyword evidence="10" id="KW-0963">Cytoplasm</keyword>
<evidence type="ECO:0000256" key="9">
    <source>
        <dbReference type="ARBA" id="ARBA00022958"/>
    </source>
</evidence>
<comment type="pathway">
    <text evidence="1 10">Amino-acid biosynthesis; S-adenosyl-L-methionine biosynthesis; S-adenosyl-L-methionine from L-methionine: step 1/1.</text>
</comment>
<dbReference type="SUPFAM" id="SSF55973">
    <property type="entry name" value="S-adenosylmethionine synthetase"/>
    <property type="match status" value="3"/>
</dbReference>
<feature type="binding site" description="in other chain" evidence="10">
    <location>
        <position position="304"/>
    </location>
    <ligand>
        <name>L-methionine</name>
        <dbReference type="ChEBI" id="CHEBI:57844"/>
        <note>ligand shared between two neighboring subunits</note>
    </ligand>
</feature>
<evidence type="ECO:0000259" key="13">
    <source>
        <dbReference type="Pfam" id="PF02772"/>
    </source>
</evidence>
<dbReference type="Proteomes" id="UP000823619">
    <property type="component" value="Unassembled WGS sequence"/>
</dbReference>
<comment type="function">
    <text evidence="10">Catalyzes the formation of S-adenosylmethionine (AdoMet) from methionine and ATP. The overall synthetic reaction is composed of two sequential steps, AdoMet formation and the subsequent tripolyphosphate hydrolysis which occurs prior to release of AdoMet from the enzyme.</text>
</comment>
<reference evidence="15" key="2">
    <citation type="journal article" date="2021" name="PeerJ">
        <title>Extensive microbial diversity within the chicken gut microbiome revealed by metagenomics and culture.</title>
        <authorList>
            <person name="Gilroy R."/>
            <person name="Ravi A."/>
            <person name="Getino M."/>
            <person name="Pursley I."/>
            <person name="Horton D.L."/>
            <person name="Alikhan N.F."/>
            <person name="Baker D."/>
            <person name="Gharbi K."/>
            <person name="Hall N."/>
            <person name="Watson M."/>
            <person name="Adriaenssens E.M."/>
            <person name="Foster-Nyarko E."/>
            <person name="Jarju S."/>
            <person name="Secka A."/>
            <person name="Antonio M."/>
            <person name="Oren A."/>
            <person name="Chaudhuri R.R."/>
            <person name="La Ragione R."/>
            <person name="Hildebrand F."/>
            <person name="Pallen M.J."/>
        </authorList>
    </citation>
    <scope>NUCLEOTIDE SEQUENCE</scope>
    <source>
        <strain evidence="15">D5-748</strain>
    </source>
</reference>
<comment type="cofactor">
    <cofactor evidence="10">
        <name>Mg(2+)</name>
        <dbReference type="ChEBI" id="CHEBI:18420"/>
    </cofactor>
    <text evidence="10">Binds 2 divalent ions per subunit.</text>
</comment>
<evidence type="ECO:0000256" key="3">
    <source>
        <dbReference type="ARBA" id="ARBA00022563"/>
    </source>
</evidence>
<dbReference type="Pfam" id="PF02773">
    <property type="entry name" value="S-AdoMet_synt_C"/>
    <property type="match status" value="1"/>
</dbReference>
<dbReference type="EC" id="2.5.1.6" evidence="10"/>
<evidence type="ECO:0000259" key="14">
    <source>
        <dbReference type="Pfam" id="PF02773"/>
    </source>
</evidence>
<evidence type="ECO:0000256" key="4">
    <source>
        <dbReference type="ARBA" id="ARBA00022679"/>
    </source>
</evidence>
<feature type="binding site" description="in other chain" evidence="10">
    <location>
        <position position="14"/>
    </location>
    <ligand>
        <name>ATP</name>
        <dbReference type="ChEBI" id="CHEBI:30616"/>
        <note>ligand shared between two neighboring subunits</note>
    </ligand>
</feature>
<organism evidence="15 16">
    <name type="scientific">Candidatus Cryptobacteroides merdavium</name>
    <dbReference type="NCBI Taxonomy" id="2840769"/>
    <lineage>
        <taxon>Bacteria</taxon>
        <taxon>Pseudomonadati</taxon>
        <taxon>Bacteroidota</taxon>
        <taxon>Bacteroidia</taxon>
        <taxon>Bacteroidales</taxon>
        <taxon>Candidatus Cryptobacteroides</taxon>
    </lineage>
</organism>
<dbReference type="HAMAP" id="MF_00086">
    <property type="entry name" value="S_AdoMet_synth1"/>
    <property type="match status" value="1"/>
</dbReference>
<dbReference type="Pfam" id="PF00438">
    <property type="entry name" value="S-AdoMet_synt_N"/>
    <property type="match status" value="1"/>
</dbReference>
<keyword evidence="3 10" id="KW-0554">One-carbon metabolism</keyword>
<comment type="subcellular location">
    <subcellularLocation>
        <location evidence="10 11">Cytoplasm</location>
    </subcellularLocation>
</comment>
<dbReference type="GO" id="GO:0005737">
    <property type="term" value="C:cytoplasm"/>
    <property type="evidence" value="ECO:0007669"/>
    <property type="project" value="UniProtKB-SubCell"/>
</dbReference>
<feature type="domain" description="S-adenosylmethionine synthetase N-terminal" evidence="12">
    <location>
        <begin position="2"/>
        <end position="100"/>
    </location>
</feature>
<dbReference type="InterPro" id="IPR002133">
    <property type="entry name" value="S-AdoMet_synthetase"/>
</dbReference>
<evidence type="ECO:0000256" key="11">
    <source>
        <dbReference type="RuleBase" id="RU000542"/>
    </source>
</evidence>
<feature type="region of interest" description="Flexible loop" evidence="10">
    <location>
        <begin position="99"/>
        <end position="109"/>
    </location>
</feature>
<feature type="binding site" description="in other chain" evidence="10">
    <location>
        <begin position="166"/>
        <end position="168"/>
    </location>
    <ligand>
        <name>ATP</name>
        <dbReference type="ChEBI" id="CHEBI:30616"/>
        <note>ligand shared between two neighboring subunits</note>
    </ligand>
</feature>
<feature type="binding site" evidence="10">
    <location>
        <position position="273"/>
    </location>
    <ligand>
        <name>L-methionine</name>
        <dbReference type="ChEBI" id="CHEBI:57844"/>
        <note>ligand shared between two neighboring subunits</note>
    </ligand>
</feature>
<dbReference type="InterPro" id="IPR022631">
    <property type="entry name" value="ADOMET_SYNTHASE_CS"/>
</dbReference>
<keyword evidence="5 10" id="KW-0479">Metal-binding</keyword>
<dbReference type="GO" id="GO:0004478">
    <property type="term" value="F:methionine adenosyltransferase activity"/>
    <property type="evidence" value="ECO:0007669"/>
    <property type="project" value="UniProtKB-UniRule"/>
</dbReference>
<evidence type="ECO:0000256" key="5">
    <source>
        <dbReference type="ARBA" id="ARBA00022723"/>
    </source>
</evidence>
<dbReference type="GO" id="GO:0006556">
    <property type="term" value="P:S-adenosylmethionine biosynthetic process"/>
    <property type="evidence" value="ECO:0007669"/>
    <property type="project" value="UniProtKB-UniRule"/>
</dbReference>
<comment type="cofactor">
    <cofactor evidence="10">
        <name>K(+)</name>
        <dbReference type="ChEBI" id="CHEBI:29103"/>
    </cofactor>
    <text evidence="10">Binds 1 potassium ion per subunit.</text>
</comment>
<feature type="binding site" description="in other chain" evidence="10">
    <location>
        <position position="55"/>
    </location>
    <ligand>
        <name>L-methionine</name>
        <dbReference type="ChEBI" id="CHEBI:57844"/>
        <note>ligand shared between two neighboring subunits</note>
    </ligand>
</feature>
<comment type="subunit">
    <text evidence="10">Homotetramer; dimer of dimers.</text>
</comment>
<dbReference type="InterPro" id="IPR022629">
    <property type="entry name" value="S-AdoMet_synt_central"/>
</dbReference>
<evidence type="ECO:0000256" key="2">
    <source>
        <dbReference type="ARBA" id="ARBA00009685"/>
    </source>
</evidence>
<dbReference type="GO" id="GO:0005524">
    <property type="term" value="F:ATP binding"/>
    <property type="evidence" value="ECO:0007669"/>
    <property type="project" value="UniProtKB-UniRule"/>
</dbReference>
<keyword evidence="9 10" id="KW-0630">Potassium</keyword>
<feature type="binding site" evidence="10">
    <location>
        <position position="300"/>
    </location>
    <ligand>
        <name>ATP</name>
        <dbReference type="ChEBI" id="CHEBI:30616"/>
        <note>ligand shared between two neighboring subunits</note>
    </ligand>
</feature>
<dbReference type="PIRSF" id="PIRSF000497">
    <property type="entry name" value="MAT"/>
    <property type="match status" value="1"/>
</dbReference>
<evidence type="ECO:0000256" key="10">
    <source>
        <dbReference type="HAMAP-Rule" id="MF_00086"/>
    </source>
</evidence>
<name>A0A9D9ECH1_9BACT</name>
<sequence length="444" mass="48772">MKYLFTSESVSEGHPDKVSDQISDAILDEFLRQDPESKVACETFCSTGLVVVGGEVRSEHAYVDIQSVARRVINRIGYNKADYMFDGNSCGVLSALHEQSQDINRGVVVENPDEQGAGDQGMMFGYACCDTEDYMPLPLALSHLALRILADIRRNSPEEMPYLRPDSKSQFTVEYDDADNRPVRIHTIVISTQHDEFVPVELGRMTYAEAVAQYGAKKVDAAMQAKIRKDVEEILLPRLVAQLPPQTAALFKGDYILHVNPTGKFVIGGPHGDTGLTGRKIIVDTYGGKGAHGGGAFSGKDPSKVDRSAAYAARYIAKNMVAAGVAREMLVQLSYAIGVARPLSIYVDTYGTAACGADGKKFSDAFIAEKIGELFDLRPARIIEKFQLKKPIYEPTAAYGHVGRKPYRANVELHVGGKKTMENVQFFGWELLDSVDRIKESFGL</sequence>
<protein>
    <recommendedName>
        <fullName evidence="10">S-adenosylmethionine synthase</fullName>
        <shortName evidence="10">AdoMet synthase</shortName>
        <ecNumber evidence="10">2.5.1.6</ecNumber>
    </recommendedName>
    <alternativeName>
        <fullName evidence="10">MAT</fullName>
    </alternativeName>
    <alternativeName>
        <fullName evidence="10">Methionine adenosyltransferase</fullName>
    </alternativeName>
</protein>
<feature type="binding site" evidence="10">
    <location>
        <position position="273"/>
    </location>
    <ligand>
        <name>ATP</name>
        <dbReference type="ChEBI" id="CHEBI:30616"/>
        <note>ligand shared between two neighboring subunits</note>
    </ligand>
</feature>
<feature type="domain" description="S-adenosylmethionine synthetase C-terminal" evidence="14">
    <location>
        <begin position="267"/>
        <end position="406"/>
    </location>
</feature>
<dbReference type="InterPro" id="IPR022630">
    <property type="entry name" value="S-AdoMet_synt_C"/>
</dbReference>
<keyword evidence="6 10" id="KW-0547">Nucleotide-binding</keyword>
<proteinExistence type="inferred from homology"/>
<feature type="binding site" evidence="10">
    <location>
        <position position="16"/>
    </location>
    <ligand>
        <name>Mg(2+)</name>
        <dbReference type="ChEBI" id="CHEBI:18420"/>
    </ligand>
</feature>
<evidence type="ECO:0000256" key="7">
    <source>
        <dbReference type="ARBA" id="ARBA00022840"/>
    </source>
</evidence>
<keyword evidence="4 10" id="KW-0808">Transferase</keyword>
<dbReference type="GO" id="GO:0006730">
    <property type="term" value="P:one-carbon metabolic process"/>
    <property type="evidence" value="ECO:0007669"/>
    <property type="project" value="UniProtKB-KW"/>
</dbReference>
<dbReference type="CDD" id="cd18079">
    <property type="entry name" value="S-AdoMet_synt"/>
    <property type="match status" value="1"/>
</dbReference>
<feature type="binding site" evidence="10">
    <location>
        <position position="42"/>
    </location>
    <ligand>
        <name>K(+)</name>
        <dbReference type="ChEBI" id="CHEBI:29103"/>
    </ligand>
</feature>
<evidence type="ECO:0000256" key="1">
    <source>
        <dbReference type="ARBA" id="ARBA00005224"/>
    </source>
</evidence>
<evidence type="ECO:0000313" key="15">
    <source>
        <dbReference type="EMBL" id="MBO8445407.1"/>
    </source>
</evidence>
<gene>
    <name evidence="10" type="primary">metK</name>
    <name evidence="15" type="ORF">IAC23_06915</name>
</gene>
<comment type="caution">
    <text evidence="15">The sequence shown here is derived from an EMBL/GenBank/DDBJ whole genome shotgun (WGS) entry which is preliminary data.</text>
</comment>
<feature type="binding site" description="in other chain" evidence="10">
    <location>
        <position position="99"/>
    </location>
    <ligand>
        <name>L-methionine</name>
        <dbReference type="ChEBI" id="CHEBI:57844"/>
        <note>ligand shared between two neighboring subunits</note>
    </ligand>
</feature>